<feature type="transmembrane region" description="Helical" evidence="1">
    <location>
        <begin position="77"/>
        <end position="100"/>
    </location>
</feature>
<reference evidence="2" key="1">
    <citation type="submission" date="2021-10" db="EMBL/GenBank/DDBJ databases">
        <title>Anaerobic single-cell dispensing facilitates the cultivation of human gut bacteria.</title>
        <authorList>
            <person name="Afrizal A."/>
        </authorList>
    </citation>
    <scope>NUCLEOTIDE SEQUENCE</scope>
    <source>
        <strain evidence="2">CLA-AA-H274</strain>
    </source>
</reference>
<dbReference type="InterPro" id="IPR046577">
    <property type="entry name" value="DUF6637"/>
</dbReference>
<keyword evidence="1" id="KW-1133">Transmembrane helix</keyword>
<sequence>MILREKKRNPRSMAMILDMLHIVVGILVVVCVVLAFLDPVKNRILFPAVFWLASFLNGVNGWFRFQSAGHDRRGRTAGLLYGLLAIFLLTVGIISAVSIWR</sequence>
<accession>A0AAE3ALH1</accession>
<keyword evidence="1" id="KW-0472">Membrane</keyword>
<dbReference type="AlphaFoldDB" id="A0AAE3ALH1"/>
<feature type="transmembrane region" description="Helical" evidence="1">
    <location>
        <begin position="12"/>
        <end position="37"/>
    </location>
</feature>
<protein>
    <submittedName>
        <fullName evidence="2">Uncharacterized protein</fullName>
    </submittedName>
</protein>
<keyword evidence="1" id="KW-0812">Transmembrane</keyword>
<evidence type="ECO:0000313" key="2">
    <source>
        <dbReference type="EMBL" id="MCC2163933.1"/>
    </source>
</evidence>
<dbReference type="Pfam" id="PF20342">
    <property type="entry name" value="DUF6637"/>
    <property type="match status" value="1"/>
</dbReference>
<gene>
    <name evidence="2" type="ORF">LKD32_03385</name>
</gene>
<evidence type="ECO:0000256" key="1">
    <source>
        <dbReference type="SAM" id="Phobius"/>
    </source>
</evidence>
<keyword evidence="3" id="KW-1185">Reference proteome</keyword>
<organism evidence="2 3">
    <name type="scientific">Brotaphodocola catenula</name>
    <dbReference type="NCBI Taxonomy" id="2885361"/>
    <lineage>
        <taxon>Bacteria</taxon>
        <taxon>Bacillati</taxon>
        <taxon>Bacillota</taxon>
        <taxon>Clostridia</taxon>
        <taxon>Lachnospirales</taxon>
        <taxon>Lachnospiraceae</taxon>
        <taxon>Brotaphodocola</taxon>
    </lineage>
</organism>
<proteinExistence type="predicted"/>
<evidence type="ECO:0000313" key="3">
    <source>
        <dbReference type="Proteomes" id="UP001198962"/>
    </source>
</evidence>
<comment type="caution">
    <text evidence="2">The sequence shown here is derived from an EMBL/GenBank/DDBJ whole genome shotgun (WGS) entry which is preliminary data.</text>
</comment>
<dbReference type="RefSeq" id="WP_308450697.1">
    <property type="nucleotide sequence ID" value="NZ_JAJEPU010000006.1"/>
</dbReference>
<feature type="transmembrane region" description="Helical" evidence="1">
    <location>
        <begin position="43"/>
        <end position="65"/>
    </location>
</feature>
<dbReference type="Proteomes" id="UP001198962">
    <property type="component" value="Unassembled WGS sequence"/>
</dbReference>
<dbReference type="EMBL" id="JAJEPU010000006">
    <property type="protein sequence ID" value="MCC2163933.1"/>
    <property type="molecule type" value="Genomic_DNA"/>
</dbReference>
<name>A0AAE3ALH1_9FIRM</name>